<evidence type="ECO:0000259" key="3">
    <source>
        <dbReference type="Pfam" id="PF12146"/>
    </source>
</evidence>
<reference evidence="4 5" key="1">
    <citation type="submission" date="2023-03" db="EMBL/GenBank/DDBJ databases">
        <title>Mating type loci evolution in Malassezia.</title>
        <authorList>
            <person name="Coelho M.A."/>
        </authorList>
    </citation>
    <scope>NUCLEOTIDE SEQUENCE [LARGE SCALE GENOMIC DNA]</scope>
    <source>
        <strain evidence="4 5">CBS 9725</strain>
    </source>
</reference>
<comment type="catalytic activity">
    <reaction evidence="2">
        <text>a monoacylglycerol + H2O = glycerol + a fatty acid + H(+)</text>
        <dbReference type="Rhea" id="RHEA:15245"/>
        <dbReference type="ChEBI" id="CHEBI:15377"/>
        <dbReference type="ChEBI" id="CHEBI:15378"/>
        <dbReference type="ChEBI" id="CHEBI:17408"/>
        <dbReference type="ChEBI" id="CHEBI:17754"/>
        <dbReference type="ChEBI" id="CHEBI:28868"/>
    </reaction>
</comment>
<evidence type="ECO:0000313" key="5">
    <source>
        <dbReference type="Proteomes" id="UP001219567"/>
    </source>
</evidence>
<keyword evidence="4" id="KW-0378">Hydrolase</keyword>
<dbReference type="InterPro" id="IPR029058">
    <property type="entry name" value="AB_hydrolase_fold"/>
</dbReference>
<dbReference type="GO" id="GO:0047372">
    <property type="term" value="F:monoacylglycerol lipase activity"/>
    <property type="evidence" value="ECO:0007669"/>
    <property type="project" value="UniProtKB-EC"/>
</dbReference>
<dbReference type="Gene3D" id="3.40.50.1820">
    <property type="entry name" value="alpha/beta hydrolase"/>
    <property type="match status" value="1"/>
</dbReference>
<proteinExistence type="predicted"/>
<dbReference type="Proteomes" id="UP001219567">
    <property type="component" value="Chromosome 2"/>
</dbReference>
<keyword evidence="5" id="KW-1185">Reference proteome</keyword>
<protein>
    <submittedName>
        <fullName evidence="4">Acylglycerol lipase</fullName>
        <ecNumber evidence="4">3.1.1.23</ecNumber>
    </submittedName>
</protein>
<feature type="domain" description="Serine aminopeptidase S33" evidence="3">
    <location>
        <begin position="52"/>
        <end position="313"/>
    </location>
</feature>
<dbReference type="Pfam" id="PF12146">
    <property type="entry name" value="Hydrolase_4"/>
    <property type="match status" value="1"/>
</dbReference>
<dbReference type="AlphaFoldDB" id="A0AAJ6CI16"/>
<name>A0AAJ6CI16_9BASI</name>
<evidence type="ECO:0000256" key="2">
    <source>
        <dbReference type="ARBA" id="ARBA00048461"/>
    </source>
</evidence>
<dbReference type="InterPro" id="IPR051044">
    <property type="entry name" value="MAG_DAG_Lipase"/>
</dbReference>
<dbReference type="EC" id="3.1.1.23" evidence="4"/>
<organism evidence="4 5">
    <name type="scientific">Malassezia yamatoensis</name>
    <dbReference type="NCBI Taxonomy" id="253288"/>
    <lineage>
        <taxon>Eukaryota</taxon>
        <taxon>Fungi</taxon>
        <taxon>Dikarya</taxon>
        <taxon>Basidiomycota</taxon>
        <taxon>Ustilaginomycotina</taxon>
        <taxon>Malasseziomycetes</taxon>
        <taxon>Malasseziales</taxon>
        <taxon>Malasseziaceae</taxon>
        <taxon>Malassezia</taxon>
    </lineage>
</organism>
<evidence type="ECO:0000313" key="4">
    <source>
        <dbReference type="EMBL" id="WFC99388.1"/>
    </source>
</evidence>
<evidence type="ECO:0000256" key="1">
    <source>
        <dbReference type="ARBA" id="ARBA00047591"/>
    </source>
</evidence>
<dbReference type="SUPFAM" id="SSF53474">
    <property type="entry name" value="alpha/beta-Hydrolases"/>
    <property type="match status" value="1"/>
</dbReference>
<sequence length="366" mass="41665">MVESLYLPEVHVDRPGQVHEEKLDLRHDGLRQYFLMHWLPTKDGSESSPVAQPKAVIVFVHGFGEHVGRYRNIFRMFSDRGYQVSGFDQRGYGRTWYENPDPDQTHGWTTWEEQMKDISLMLQLTRARLDESWGKNKVPIFLLGHSMGGGLTAGFFTRPAGSIPSEEVKSLVSGAMLSSPWLDIHFPIPPALGAWLMRGVLAVAPRCRLPLGPPSNHLSRDPLVCEAVRQDPLCDTFVYTRGLYDPLTQGPKVVTDAYKLWPKNLPVMIAHGTGDSVTKWSCSKKLHDNLQKIGRESTFQSFDGYYHEAFHEPGDLKRAFTTAYIEYVPYHLLQAGSTNICPQQHLLRILRQLRFPKATHMRITLQ</sequence>
<dbReference type="EMBL" id="CP119944">
    <property type="protein sequence ID" value="WFC99388.1"/>
    <property type="molecule type" value="Genomic_DNA"/>
</dbReference>
<dbReference type="PANTHER" id="PTHR11614">
    <property type="entry name" value="PHOSPHOLIPASE-RELATED"/>
    <property type="match status" value="1"/>
</dbReference>
<gene>
    <name evidence="4" type="ORF">MYAM1_002132</name>
</gene>
<comment type="catalytic activity">
    <reaction evidence="1">
        <text>a diacylglycerol + H2O = a monoacylglycerol + a fatty acid + H(+)</text>
        <dbReference type="Rhea" id="RHEA:32731"/>
        <dbReference type="ChEBI" id="CHEBI:15377"/>
        <dbReference type="ChEBI" id="CHEBI:15378"/>
        <dbReference type="ChEBI" id="CHEBI:17408"/>
        <dbReference type="ChEBI" id="CHEBI:18035"/>
        <dbReference type="ChEBI" id="CHEBI:28868"/>
    </reaction>
</comment>
<accession>A0AAJ6CI16</accession>
<dbReference type="InterPro" id="IPR022742">
    <property type="entry name" value="Hydrolase_4"/>
</dbReference>